<reference evidence="2" key="1">
    <citation type="submission" date="2018-05" db="EMBL/GenBank/DDBJ databases">
        <authorList>
            <person name="You S."/>
        </authorList>
    </citation>
    <scope>NUCLEOTIDE SEQUENCE [LARGE SCALE GENOMIC DNA]</scope>
</reference>
<sequence>MNQLQEDIDYLSEASEKYGDHISEIVSLSLASDESYAQSIVDANNYLAQAVNFATIASGCGCSVAIGSTGDYLAGTATTVYYEVAQAVMENGSYDNYIGDDPQGDAASVNLTSGSGSGTVLVPANFGRGVSNRVSAGSSVVLLSVLALQPNPGTCSSHCSYYRDQQQAAITNYNNEKSSGSRTTDANKSATIKEEAKEYRLQRWAYKKAEGYTQDRYDRINTFYPETQ</sequence>
<dbReference type="RefSeq" id="YP_009810793.1">
    <property type="nucleotide sequence ID" value="NC_048049.1"/>
</dbReference>
<name>A0A385EEY0_9CAUD</name>
<accession>A0A385EEY0</accession>
<dbReference type="Proteomes" id="UP000257648">
    <property type="component" value="Segment"/>
</dbReference>
<dbReference type="GeneID" id="55001815"/>
<organism evidence="1 2">
    <name type="scientific">Synechococcus phage S-T4</name>
    <dbReference type="NCBI Taxonomy" id="2268578"/>
    <lineage>
        <taxon>Viruses</taxon>
        <taxon>Duplodnaviria</taxon>
        <taxon>Heunggongvirae</taxon>
        <taxon>Uroviricota</taxon>
        <taxon>Caudoviricetes</taxon>
        <taxon>Pantevenvirales</taxon>
        <taxon>Kyanoviridae</taxon>
        <taxon>Tamkungvirus</taxon>
        <taxon>Tamkungvirus ST4</taxon>
    </lineage>
</organism>
<evidence type="ECO:0000313" key="2">
    <source>
        <dbReference type="Proteomes" id="UP000257648"/>
    </source>
</evidence>
<keyword evidence="2" id="KW-1185">Reference proteome</keyword>
<dbReference type="KEGG" id="vg:55001815"/>
<proteinExistence type="predicted"/>
<evidence type="ECO:0000313" key="1">
    <source>
        <dbReference type="EMBL" id="AXQ70434.1"/>
    </source>
</evidence>
<protein>
    <submittedName>
        <fullName evidence="1">Uncharacterized protein</fullName>
    </submittedName>
</protein>
<dbReference type="EMBL" id="MH412654">
    <property type="protein sequence ID" value="AXQ70434.1"/>
    <property type="molecule type" value="Genomic_DNA"/>
</dbReference>